<dbReference type="AlphaFoldDB" id="A0A7W8ZPN7"/>
<dbReference type="EMBL" id="JACHCE010000006">
    <property type="protein sequence ID" value="MBB5637723.1"/>
    <property type="molecule type" value="Genomic_DNA"/>
</dbReference>
<dbReference type="GO" id="GO:0016791">
    <property type="term" value="F:phosphatase activity"/>
    <property type="evidence" value="ECO:0007669"/>
    <property type="project" value="TreeGrafter"/>
</dbReference>
<comment type="caution">
    <text evidence="3">The sequence shown here is derived from an EMBL/GenBank/DDBJ whole genome shotgun (WGS) entry which is preliminary data.</text>
</comment>
<evidence type="ECO:0000313" key="4">
    <source>
        <dbReference type="Proteomes" id="UP000537204"/>
    </source>
</evidence>
<dbReference type="PANTHER" id="PTHR42850:SF2">
    <property type="entry name" value="BLL5683 PROTEIN"/>
    <property type="match status" value="1"/>
</dbReference>
<dbReference type="Gene3D" id="3.60.21.10">
    <property type="match status" value="1"/>
</dbReference>
<protein>
    <submittedName>
        <fullName evidence="3">Putative phosphoesterase</fullName>
    </submittedName>
</protein>
<proteinExistence type="inferred from homology"/>
<dbReference type="PIRSF" id="PIRSF000883">
    <property type="entry name" value="Pesterase_MJ0912"/>
    <property type="match status" value="1"/>
</dbReference>
<sequence>MSLIAIFSDVHGNLPALQAVLKDIEKRKADQVYCLGDLVDFAPWTNEVIETIRALQIPCLMGNHDERIAFDYEIIPLQKHNQQETKARAAAINYTKRTIKEECKAYLAGLPRQMKLTYNIKGIPVNLRLVHGSTRSNEEYIYENHDLNDIYEMLGEQQTDILVMGHTHESYIRTIASRTRNMDQIIINCGSAGRSKEGKPLATYLLIAISEEGIKPELIKLAYPVNKVINGILESDIPDFYADFLKS</sequence>
<evidence type="ECO:0000256" key="1">
    <source>
        <dbReference type="ARBA" id="ARBA00008950"/>
    </source>
</evidence>
<accession>A0A7W8ZPN7</accession>
<organism evidence="3 4">
    <name type="scientific">Pedobacter cryoconitis</name>
    <dbReference type="NCBI Taxonomy" id="188932"/>
    <lineage>
        <taxon>Bacteria</taxon>
        <taxon>Pseudomonadati</taxon>
        <taxon>Bacteroidota</taxon>
        <taxon>Sphingobacteriia</taxon>
        <taxon>Sphingobacteriales</taxon>
        <taxon>Sphingobacteriaceae</taxon>
        <taxon>Pedobacter</taxon>
    </lineage>
</organism>
<gene>
    <name evidence="3" type="ORF">HDE68_003648</name>
</gene>
<name>A0A7W8ZPN7_9SPHI</name>
<feature type="domain" description="Calcineurin-like phosphoesterase" evidence="2">
    <location>
        <begin position="4"/>
        <end position="211"/>
    </location>
</feature>
<dbReference type="PANTHER" id="PTHR42850">
    <property type="entry name" value="METALLOPHOSPHOESTERASE"/>
    <property type="match status" value="1"/>
</dbReference>
<reference evidence="3 4" key="1">
    <citation type="submission" date="2020-08" db="EMBL/GenBank/DDBJ databases">
        <title>Genomic Encyclopedia of Type Strains, Phase IV (KMG-V): Genome sequencing to study the core and pangenomes of soil and plant-associated prokaryotes.</title>
        <authorList>
            <person name="Whitman W."/>
        </authorList>
    </citation>
    <scope>NUCLEOTIDE SEQUENCE [LARGE SCALE GENOMIC DNA]</scope>
    <source>
        <strain evidence="3 4">S3M1</strain>
    </source>
</reference>
<dbReference type="GO" id="GO:0005737">
    <property type="term" value="C:cytoplasm"/>
    <property type="evidence" value="ECO:0007669"/>
    <property type="project" value="TreeGrafter"/>
</dbReference>
<dbReference type="RefSeq" id="WP_183883589.1">
    <property type="nucleotide sequence ID" value="NZ_JACHCE010000006.1"/>
</dbReference>
<dbReference type="InterPro" id="IPR050126">
    <property type="entry name" value="Ap4A_hydrolase"/>
</dbReference>
<dbReference type="InterPro" id="IPR024654">
    <property type="entry name" value="Calcineurin-like_PHP_lpxH"/>
</dbReference>
<dbReference type="InterPro" id="IPR029052">
    <property type="entry name" value="Metallo-depent_PP-like"/>
</dbReference>
<comment type="similarity">
    <text evidence="1">Belongs to the metallophosphoesterase superfamily. YfcE family.</text>
</comment>
<evidence type="ECO:0000313" key="3">
    <source>
        <dbReference type="EMBL" id="MBB5637723.1"/>
    </source>
</evidence>
<dbReference type="Proteomes" id="UP000537204">
    <property type="component" value="Unassembled WGS sequence"/>
</dbReference>
<dbReference type="InterPro" id="IPR011152">
    <property type="entry name" value="Pesterase_MJ0912"/>
</dbReference>
<evidence type="ECO:0000259" key="2">
    <source>
        <dbReference type="Pfam" id="PF12850"/>
    </source>
</evidence>
<dbReference type="SUPFAM" id="SSF56300">
    <property type="entry name" value="Metallo-dependent phosphatases"/>
    <property type="match status" value="1"/>
</dbReference>
<dbReference type="CDD" id="cd00838">
    <property type="entry name" value="MPP_superfamily"/>
    <property type="match status" value="1"/>
</dbReference>
<dbReference type="Pfam" id="PF12850">
    <property type="entry name" value="Metallophos_2"/>
    <property type="match status" value="1"/>
</dbReference>